<evidence type="ECO:0000313" key="5">
    <source>
        <dbReference type="Proteomes" id="UP001160483"/>
    </source>
</evidence>
<keyword evidence="2" id="KW-0012">Acyltransferase</keyword>
<reference evidence="4" key="1">
    <citation type="submission" date="2021-11" db="EMBL/GenBank/DDBJ databases">
        <authorList>
            <person name="Islam A."/>
            <person name="Islam S."/>
            <person name="Flora M.S."/>
            <person name="Rahman M."/>
            <person name="Ziaur R.M."/>
            <person name="Epstein J.H."/>
            <person name="Hassan M."/>
            <person name="Klassen M."/>
            <person name="Woodard K."/>
            <person name="Webb A."/>
            <person name="Webby R.J."/>
            <person name="El Zowalaty M.E."/>
        </authorList>
    </citation>
    <scope>NUCLEOTIDE SEQUENCE</scope>
    <source>
        <strain evidence="4">Pbs3</strain>
    </source>
</reference>
<keyword evidence="1" id="KW-0808">Transferase</keyword>
<dbReference type="InterPro" id="IPR016181">
    <property type="entry name" value="Acyl_CoA_acyltransferase"/>
</dbReference>
<dbReference type="PANTHER" id="PTHR10908:SF0">
    <property type="entry name" value="SEROTONIN N-ACETYLTRANSFERASE"/>
    <property type="match status" value="1"/>
</dbReference>
<organism evidence="4 5">
    <name type="scientific">Peronospora belbahrii</name>
    <dbReference type="NCBI Taxonomy" id="622444"/>
    <lineage>
        <taxon>Eukaryota</taxon>
        <taxon>Sar</taxon>
        <taxon>Stramenopiles</taxon>
        <taxon>Oomycota</taxon>
        <taxon>Peronosporomycetes</taxon>
        <taxon>Peronosporales</taxon>
        <taxon>Peronosporaceae</taxon>
        <taxon>Peronospora</taxon>
    </lineage>
</organism>
<accession>A0AAU9L5Q3</accession>
<dbReference type="Proteomes" id="UP001160483">
    <property type="component" value="Unassembled WGS sequence"/>
</dbReference>
<dbReference type="InterPro" id="IPR000182">
    <property type="entry name" value="GNAT_dom"/>
</dbReference>
<dbReference type="PROSITE" id="PS51186">
    <property type="entry name" value="GNAT"/>
    <property type="match status" value="1"/>
</dbReference>
<evidence type="ECO:0000313" key="4">
    <source>
        <dbReference type="EMBL" id="CAH0479607.1"/>
    </source>
</evidence>
<comment type="caution">
    <text evidence="4">The sequence shown here is derived from an EMBL/GenBank/DDBJ whole genome shotgun (WGS) entry which is preliminary data.</text>
</comment>
<evidence type="ECO:0000256" key="2">
    <source>
        <dbReference type="ARBA" id="ARBA00023315"/>
    </source>
</evidence>
<dbReference type="InterPro" id="IPR051635">
    <property type="entry name" value="SNAT-like"/>
</dbReference>
<dbReference type="AlphaFoldDB" id="A0AAU9L5Q3"/>
<feature type="domain" description="N-acetyltransferase" evidence="3">
    <location>
        <begin position="26"/>
        <end position="173"/>
    </location>
</feature>
<dbReference type="Pfam" id="PF13673">
    <property type="entry name" value="Acetyltransf_10"/>
    <property type="match status" value="1"/>
</dbReference>
<sequence length="191" mass="21391">MSSSKLLHLSRVSKEENICRAISLETTSYPADEAASASMIRFRQNHASAFFWAAYLQNTDQDSQTFVGFINGTLTAKEKLDEESMAQHDPHGSLLCIHSVVIDQVFRRQGLGAQMLKQYVNIICNSQPQVKRIMLISKAYLVRFYTSCGFTVKKLSSVVHGVDPWFELELDCEAAKLAGMVTQSRKYGEAS</sequence>
<dbReference type="EMBL" id="CAKKTJ010000319">
    <property type="protein sequence ID" value="CAH0479607.1"/>
    <property type="molecule type" value="Genomic_DNA"/>
</dbReference>
<evidence type="ECO:0000259" key="3">
    <source>
        <dbReference type="PROSITE" id="PS51186"/>
    </source>
</evidence>
<protein>
    <recommendedName>
        <fullName evidence="3">N-acetyltransferase domain-containing protein</fullName>
    </recommendedName>
</protein>
<dbReference type="SUPFAM" id="SSF55729">
    <property type="entry name" value="Acyl-CoA N-acyltransferases (Nat)"/>
    <property type="match status" value="1"/>
</dbReference>
<dbReference type="PANTHER" id="PTHR10908">
    <property type="entry name" value="SEROTONIN N-ACETYLTRANSFERASE"/>
    <property type="match status" value="1"/>
</dbReference>
<name>A0AAU9L5Q3_9STRA</name>
<dbReference type="GO" id="GO:0008080">
    <property type="term" value="F:N-acetyltransferase activity"/>
    <property type="evidence" value="ECO:0007669"/>
    <property type="project" value="UniProtKB-ARBA"/>
</dbReference>
<dbReference type="Gene3D" id="3.40.630.30">
    <property type="match status" value="1"/>
</dbReference>
<proteinExistence type="predicted"/>
<gene>
    <name evidence="4" type="ORF">PBS003_LOCUS6242</name>
</gene>
<evidence type="ECO:0000256" key="1">
    <source>
        <dbReference type="ARBA" id="ARBA00022679"/>
    </source>
</evidence>